<evidence type="ECO:0000259" key="11">
    <source>
        <dbReference type="Pfam" id="PF02753"/>
    </source>
</evidence>
<keyword evidence="13" id="KW-1185">Reference proteome</keyword>
<dbReference type="InterPro" id="IPR016148">
    <property type="entry name" value="Pili_assmbl_chaperone_C"/>
</dbReference>
<dbReference type="InterPro" id="IPR050643">
    <property type="entry name" value="Periplasmic_pilus_chap"/>
</dbReference>
<evidence type="ECO:0000256" key="9">
    <source>
        <dbReference type="SAM" id="SignalP"/>
    </source>
</evidence>
<dbReference type="Pfam" id="PF00345">
    <property type="entry name" value="PapD_N"/>
    <property type="match status" value="1"/>
</dbReference>
<reference evidence="12 13" key="1">
    <citation type="submission" date="2020-12" db="EMBL/GenBank/DDBJ databases">
        <title>Enhanced detection system for hospital associated transmission using whole genome sequencing surveillance.</title>
        <authorList>
            <person name="Harrison L.H."/>
            <person name="Van Tyne D."/>
            <person name="Marsh J.W."/>
            <person name="Griffith M.P."/>
            <person name="Snyder D.J."/>
            <person name="Cooper V.S."/>
            <person name="Mustapha M."/>
        </authorList>
    </citation>
    <scope>NUCLEOTIDE SEQUENCE [LARGE SCALE GENOMIC DNA]</scope>
    <source>
        <strain evidence="12 13">PR00195</strain>
    </source>
</reference>
<dbReference type="PROSITE" id="PS00635">
    <property type="entry name" value="PILI_CHAPERONE"/>
    <property type="match status" value="1"/>
</dbReference>
<keyword evidence="7" id="KW-0393">Immunoglobulin domain</keyword>
<feature type="chain" id="PRO_5045873718" evidence="9">
    <location>
        <begin position="23"/>
        <end position="246"/>
    </location>
</feature>
<evidence type="ECO:0000256" key="6">
    <source>
        <dbReference type="ARBA" id="ARBA00023186"/>
    </source>
</evidence>
<dbReference type="InterPro" id="IPR013783">
    <property type="entry name" value="Ig-like_fold"/>
</dbReference>
<feature type="domain" description="Pili assembly chaperone N-terminal" evidence="10">
    <location>
        <begin position="24"/>
        <end position="141"/>
    </location>
</feature>
<evidence type="ECO:0000313" key="13">
    <source>
        <dbReference type="Proteomes" id="UP000619976"/>
    </source>
</evidence>
<dbReference type="SUPFAM" id="SSF49354">
    <property type="entry name" value="PapD-like"/>
    <property type="match status" value="1"/>
</dbReference>
<feature type="signal peptide" evidence="9">
    <location>
        <begin position="1"/>
        <end position="22"/>
    </location>
</feature>
<comment type="subcellular location">
    <subcellularLocation>
        <location evidence="1 8">Periplasm</location>
    </subcellularLocation>
</comment>
<dbReference type="InterPro" id="IPR001829">
    <property type="entry name" value="Pili_assmbl_chaperone_bac"/>
</dbReference>
<dbReference type="PANTHER" id="PTHR30251">
    <property type="entry name" value="PILUS ASSEMBLY CHAPERONE"/>
    <property type="match status" value="1"/>
</dbReference>
<organism evidence="12 13">
    <name type="scientific">Proteus penneri</name>
    <dbReference type="NCBI Taxonomy" id="102862"/>
    <lineage>
        <taxon>Bacteria</taxon>
        <taxon>Pseudomonadati</taxon>
        <taxon>Pseudomonadota</taxon>
        <taxon>Gammaproteobacteria</taxon>
        <taxon>Enterobacterales</taxon>
        <taxon>Morganellaceae</taxon>
        <taxon>Proteus</taxon>
    </lineage>
</organism>
<sequence>MTILNKNFCIGLLCVISTSAQAALSLDRTRVIFEGDKKSVSLNVANTSEKLPYLAQAWIENDKGVKIQSPFVVVPPVQRVEPGKPTQVKIEAINVLQTLPQDRESIFYFNLREIPPKSEKANVLQLALQTKIKLFYRPEKLIMSGTDIINNPWQEKVVLQENSSNYTVENPTPYYVTIVNMAKDEKSKTDPNFNPIMLAPFGKDTINVNPSVLGSKPVITYINDYGGRSQVSFSCVSNKCAVKEKG</sequence>
<evidence type="ECO:0000256" key="7">
    <source>
        <dbReference type="ARBA" id="ARBA00023319"/>
    </source>
</evidence>
<comment type="similarity">
    <text evidence="2 8">Belongs to the periplasmic pilus chaperone family.</text>
</comment>
<dbReference type="RefSeq" id="WP_109848083.1">
    <property type="nucleotide sequence ID" value="NZ_CAXOKJ010000008.1"/>
</dbReference>
<protein>
    <submittedName>
        <fullName evidence="12">Fimbria/pilus periplasmic chaperone</fullName>
    </submittedName>
</protein>
<dbReference type="EMBL" id="JAEKCB010000006">
    <property type="protein sequence ID" value="MBJ2118584.1"/>
    <property type="molecule type" value="Genomic_DNA"/>
</dbReference>
<dbReference type="InterPro" id="IPR008962">
    <property type="entry name" value="PapD-like_sf"/>
</dbReference>
<evidence type="ECO:0000256" key="1">
    <source>
        <dbReference type="ARBA" id="ARBA00004418"/>
    </source>
</evidence>
<dbReference type="SUPFAM" id="SSF49584">
    <property type="entry name" value="Periplasmic chaperone C-domain"/>
    <property type="match status" value="1"/>
</dbReference>
<comment type="caution">
    <text evidence="12">The sequence shown here is derived from an EMBL/GenBank/DDBJ whole genome shotgun (WGS) entry which is preliminary data.</text>
</comment>
<keyword evidence="5" id="KW-0574">Periplasm</keyword>
<dbReference type="Gene3D" id="2.60.40.10">
    <property type="entry name" value="Immunoglobulins"/>
    <property type="match status" value="2"/>
</dbReference>
<keyword evidence="3" id="KW-1029">Fimbrium biogenesis</keyword>
<evidence type="ECO:0000256" key="4">
    <source>
        <dbReference type="ARBA" id="ARBA00022729"/>
    </source>
</evidence>
<evidence type="ECO:0000256" key="8">
    <source>
        <dbReference type="RuleBase" id="RU003918"/>
    </source>
</evidence>
<accession>A0ABS0W5J7</accession>
<evidence type="ECO:0000256" key="3">
    <source>
        <dbReference type="ARBA" id="ARBA00022558"/>
    </source>
</evidence>
<dbReference type="PRINTS" id="PR00969">
    <property type="entry name" value="CHAPERONPILI"/>
</dbReference>
<dbReference type="InterPro" id="IPR016147">
    <property type="entry name" value="Pili_assmbl_chaperone_N"/>
</dbReference>
<dbReference type="GeneID" id="76524070"/>
<keyword evidence="4 9" id="KW-0732">Signal</keyword>
<evidence type="ECO:0000259" key="10">
    <source>
        <dbReference type="Pfam" id="PF00345"/>
    </source>
</evidence>
<dbReference type="Pfam" id="PF02753">
    <property type="entry name" value="PapD_C"/>
    <property type="match status" value="1"/>
</dbReference>
<feature type="domain" description="Pili assembly chaperone C-terminal" evidence="11">
    <location>
        <begin position="168"/>
        <end position="229"/>
    </location>
</feature>
<dbReference type="Proteomes" id="UP000619976">
    <property type="component" value="Unassembled WGS sequence"/>
</dbReference>
<gene>
    <name evidence="12" type="ORF">JFQ69_13050</name>
</gene>
<evidence type="ECO:0000256" key="5">
    <source>
        <dbReference type="ARBA" id="ARBA00022764"/>
    </source>
</evidence>
<keyword evidence="6 8" id="KW-0143">Chaperone</keyword>
<evidence type="ECO:0000313" key="12">
    <source>
        <dbReference type="EMBL" id="MBJ2118584.1"/>
    </source>
</evidence>
<proteinExistence type="inferred from homology"/>
<evidence type="ECO:0000256" key="2">
    <source>
        <dbReference type="ARBA" id="ARBA00007399"/>
    </source>
</evidence>
<dbReference type="InterPro" id="IPR018046">
    <property type="entry name" value="Pili_assmbl_chaperone_CS"/>
</dbReference>
<dbReference type="PANTHER" id="PTHR30251:SF5">
    <property type="entry name" value="FIMBRIAL CHAPARONE PROTEIN"/>
    <property type="match status" value="1"/>
</dbReference>
<dbReference type="InterPro" id="IPR036316">
    <property type="entry name" value="Pili_assmbl_chap_C_dom_sf"/>
</dbReference>
<name>A0ABS0W5J7_9GAMM</name>